<dbReference type="OMA" id="KEFRTNC"/>
<dbReference type="AlphaFoldDB" id="V4CA13"/>
<dbReference type="GO" id="GO:0006816">
    <property type="term" value="P:calcium ion transport"/>
    <property type="evidence" value="ECO:0007669"/>
    <property type="project" value="TreeGrafter"/>
</dbReference>
<comment type="subcellular location">
    <subcellularLocation>
        <location evidence="1">Membrane</location>
    </subcellularLocation>
</comment>
<dbReference type="GO" id="GO:0005261">
    <property type="term" value="F:monoatomic cation channel activity"/>
    <property type="evidence" value="ECO:0007669"/>
    <property type="project" value="TreeGrafter"/>
</dbReference>
<keyword evidence="2" id="KW-0812">Transmembrane</keyword>
<dbReference type="Pfam" id="PF02010">
    <property type="entry name" value="REJ"/>
    <property type="match status" value="1"/>
</dbReference>
<evidence type="ECO:0000256" key="3">
    <source>
        <dbReference type="ARBA" id="ARBA00022737"/>
    </source>
</evidence>
<dbReference type="Proteomes" id="UP000030746">
    <property type="component" value="Unassembled WGS sequence"/>
</dbReference>
<sequence length="389" mass="43030">MEYVQIAKQTHRGRQYRSDIEDRGYSKCQFRQNVQGTNPTSIVINANVFEPGGEYIVEVTVDIPGRLSKGYAAYVVNANLPPYNGSCKSVPTEGIVSETKFQIICENYMDEGFRSERNEEIDGVEPMSYKYVIKKGDQTIPLDDGVESTSAELEVPIFPGAVGTDYQLVTYVYDILQDYAVSYMDITLKTPLNDTSHTDASTQVSNIMTANEEMLKDIDISGSTVRFTRVVNSVVSVVQSIELPDNTILFDEADDIVYDENSTAPDWRTVYTDFLKPKDTEAEDKVKKIGEIQMKALLHRKDDVLNLNGGGVKQLTATVSNILRNPKASSLDTATMGSKLALASANGLEGIIKHRPYTFRDEIGTAVAVSICRSAMQPKGVLVGFVKHD</sequence>
<dbReference type="GeneID" id="20242621"/>
<dbReference type="InterPro" id="IPR002859">
    <property type="entry name" value="PKD/REJ-like"/>
</dbReference>
<dbReference type="GO" id="GO:0005886">
    <property type="term" value="C:plasma membrane"/>
    <property type="evidence" value="ECO:0007669"/>
    <property type="project" value="TreeGrafter"/>
</dbReference>
<evidence type="ECO:0000256" key="2">
    <source>
        <dbReference type="ARBA" id="ARBA00022692"/>
    </source>
</evidence>
<evidence type="ECO:0000259" key="6">
    <source>
        <dbReference type="Pfam" id="PF02010"/>
    </source>
</evidence>
<dbReference type="HOGENOM" id="CLU_710358_0_0_1"/>
<evidence type="ECO:0000256" key="4">
    <source>
        <dbReference type="ARBA" id="ARBA00022989"/>
    </source>
</evidence>
<feature type="domain" description="PKD/REJ-like" evidence="6">
    <location>
        <begin position="31"/>
        <end position="215"/>
    </location>
</feature>
<dbReference type="OrthoDB" id="2121937at2759"/>
<dbReference type="PANTHER" id="PTHR46730:SF1">
    <property type="entry name" value="PLAT DOMAIN-CONTAINING PROTEIN"/>
    <property type="match status" value="1"/>
</dbReference>
<protein>
    <recommendedName>
        <fullName evidence="6">PKD/REJ-like domain-containing protein</fullName>
    </recommendedName>
</protein>
<keyword evidence="4" id="KW-1133">Transmembrane helix</keyword>
<reference evidence="7 8" key="1">
    <citation type="journal article" date="2013" name="Nature">
        <title>Insights into bilaterian evolution from three spiralian genomes.</title>
        <authorList>
            <person name="Simakov O."/>
            <person name="Marletaz F."/>
            <person name="Cho S.J."/>
            <person name="Edsinger-Gonzales E."/>
            <person name="Havlak P."/>
            <person name="Hellsten U."/>
            <person name="Kuo D.H."/>
            <person name="Larsson T."/>
            <person name="Lv J."/>
            <person name="Arendt D."/>
            <person name="Savage R."/>
            <person name="Osoegawa K."/>
            <person name="de Jong P."/>
            <person name="Grimwood J."/>
            <person name="Chapman J.A."/>
            <person name="Shapiro H."/>
            <person name="Aerts A."/>
            <person name="Otillar R.P."/>
            <person name="Terry A.Y."/>
            <person name="Boore J.L."/>
            <person name="Grigoriev I.V."/>
            <person name="Lindberg D.R."/>
            <person name="Seaver E.C."/>
            <person name="Weisblat D.A."/>
            <person name="Putnam N.H."/>
            <person name="Rokhsar D.S."/>
        </authorList>
    </citation>
    <scope>NUCLEOTIDE SEQUENCE [LARGE SCALE GENOMIC DNA]</scope>
</reference>
<evidence type="ECO:0000256" key="1">
    <source>
        <dbReference type="ARBA" id="ARBA00004370"/>
    </source>
</evidence>
<organism evidence="7 8">
    <name type="scientific">Lottia gigantea</name>
    <name type="common">Giant owl limpet</name>
    <dbReference type="NCBI Taxonomy" id="225164"/>
    <lineage>
        <taxon>Eukaryota</taxon>
        <taxon>Metazoa</taxon>
        <taxon>Spiralia</taxon>
        <taxon>Lophotrochozoa</taxon>
        <taxon>Mollusca</taxon>
        <taxon>Gastropoda</taxon>
        <taxon>Patellogastropoda</taxon>
        <taxon>Lottioidea</taxon>
        <taxon>Lottiidae</taxon>
        <taxon>Lottia</taxon>
    </lineage>
</organism>
<keyword evidence="5" id="KW-0472">Membrane</keyword>
<dbReference type="PANTHER" id="PTHR46730">
    <property type="entry name" value="POLYCYSTIN-1"/>
    <property type="match status" value="1"/>
</dbReference>
<keyword evidence="8" id="KW-1185">Reference proteome</keyword>
<evidence type="ECO:0000313" key="8">
    <source>
        <dbReference type="Proteomes" id="UP000030746"/>
    </source>
</evidence>
<dbReference type="EMBL" id="KB201234">
    <property type="protein sequence ID" value="ESO98629.1"/>
    <property type="molecule type" value="Genomic_DNA"/>
</dbReference>
<evidence type="ECO:0000256" key="5">
    <source>
        <dbReference type="ARBA" id="ARBA00023136"/>
    </source>
</evidence>
<gene>
    <name evidence="7" type="ORF">LOTGIDRAFT_174102</name>
</gene>
<evidence type="ECO:0000313" key="7">
    <source>
        <dbReference type="EMBL" id="ESO98629.1"/>
    </source>
</evidence>
<name>V4CA13_LOTGI</name>
<keyword evidence="3" id="KW-0677">Repeat</keyword>
<dbReference type="RefSeq" id="XP_009050686.1">
    <property type="nucleotide sequence ID" value="XM_009052438.1"/>
</dbReference>
<dbReference type="STRING" id="225164.V4CA13"/>
<accession>V4CA13</accession>
<proteinExistence type="predicted"/>
<dbReference type="CTD" id="20242621"/>
<dbReference type="KEGG" id="lgi:LOTGIDRAFT_174102"/>